<dbReference type="GO" id="GO:0005743">
    <property type="term" value="C:mitochondrial inner membrane"/>
    <property type="evidence" value="ECO:0007669"/>
    <property type="project" value="UniProtKB-SubCell"/>
</dbReference>
<name>A0A8S1VUQ0_PAROT</name>
<dbReference type="FunFam" id="3.50.50.60:FF:000705">
    <property type="entry name" value="Protoporphyrinogen oxidase"/>
    <property type="match status" value="1"/>
</dbReference>
<dbReference type="AlphaFoldDB" id="A0A8S1VUQ0"/>
<comment type="subcellular location">
    <subcellularLocation>
        <location evidence="4">Mitochondrion inner membrane</location>
    </subcellularLocation>
</comment>
<dbReference type="NCBIfam" id="TIGR00562">
    <property type="entry name" value="proto_IX_ox"/>
    <property type="match status" value="1"/>
</dbReference>
<gene>
    <name evidence="6" type="ORF">POCTA_138.1.T0760160</name>
</gene>
<feature type="domain" description="Amine oxidase" evidence="5">
    <location>
        <begin position="12"/>
        <end position="406"/>
    </location>
</feature>
<dbReference type="Pfam" id="PF01593">
    <property type="entry name" value="Amino_oxidase"/>
    <property type="match status" value="1"/>
</dbReference>
<accession>A0A8S1VUQ0</accession>
<dbReference type="Proteomes" id="UP000683925">
    <property type="component" value="Unassembled WGS sequence"/>
</dbReference>
<dbReference type="GO" id="GO:0006782">
    <property type="term" value="P:protoporphyrinogen IX biosynthetic process"/>
    <property type="evidence" value="ECO:0007669"/>
    <property type="project" value="UniProtKB-UniRule"/>
</dbReference>
<proteinExistence type="inferred from homology"/>
<dbReference type="GO" id="GO:0004729">
    <property type="term" value="F:oxygen-dependent protoporphyrinogen oxidase activity"/>
    <property type="evidence" value="ECO:0007669"/>
    <property type="project" value="UniProtKB-UniRule"/>
</dbReference>
<dbReference type="PANTHER" id="PTHR42923:SF3">
    <property type="entry name" value="PROTOPORPHYRINOGEN OXIDASE"/>
    <property type="match status" value="1"/>
</dbReference>
<sequence>MSYKFVVVGAGLSGLSNAFFIKQLYPKAKITLIESSNRVGGMITTRKENQFICEEGPRSIKRGKYDRPLFYMIDKIGLYPEFVTGVQQPYSYVYWNGGLKSIPQQINLQTISRFIKDNGKDELLNLIKAYPKILFNNQESDNLGEYLDEILGKELTQKYAETVFYGLFGESVYKLSKNMCFSKIHMASYDEQQLAKDLIYDAEFEQIRIKKLRKANSYKFTYGLDSLPKRILRYLQDNSKVENLDIQLNTKGKEIHIEQRQLVTENDNKEIKKIEYDYLFLNVPSSEIVHMMENSTLNEIKEDLKKIKNNSMITRNICWDQKILPPDFRGLGYLINPNQNQNMLGMVADSLQFPNQFPKGSTSLTVMTIKDVNDDQVLEELSSHLGIKVQDPKLIIKKHWMNSFIQFQPGYLENLQRIEKGLENKKIIIGANHYTMVIPELVYLSYSKMKQLYV</sequence>
<dbReference type="InterPro" id="IPR004572">
    <property type="entry name" value="Protoporphyrinogen_oxidase"/>
</dbReference>
<keyword evidence="4" id="KW-0627">Porphyrin biosynthesis</keyword>
<reference evidence="6" key="1">
    <citation type="submission" date="2021-01" db="EMBL/GenBank/DDBJ databases">
        <authorList>
            <consortium name="Genoscope - CEA"/>
            <person name="William W."/>
        </authorList>
    </citation>
    <scope>NUCLEOTIDE SEQUENCE</scope>
</reference>
<evidence type="ECO:0000256" key="1">
    <source>
        <dbReference type="ARBA" id="ARBA00022630"/>
    </source>
</evidence>
<evidence type="ECO:0000259" key="5">
    <source>
        <dbReference type="Pfam" id="PF01593"/>
    </source>
</evidence>
<keyword evidence="2 4" id="KW-0274">FAD</keyword>
<evidence type="ECO:0000313" key="7">
    <source>
        <dbReference type="Proteomes" id="UP000683925"/>
    </source>
</evidence>
<keyword evidence="4" id="KW-0350">Heme biosynthesis</keyword>
<comment type="function">
    <text evidence="4">Catalyzes the 6-electron oxidation of protoporphyrinogen-IX to form protoporphyrin-IX.</text>
</comment>
<dbReference type="EMBL" id="CAJJDP010000075">
    <property type="protein sequence ID" value="CAD8181150.1"/>
    <property type="molecule type" value="Genomic_DNA"/>
</dbReference>
<dbReference type="OrthoDB" id="419752at2759"/>
<dbReference type="InterPro" id="IPR002937">
    <property type="entry name" value="Amino_oxidase"/>
</dbReference>
<organism evidence="6 7">
    <name type="scientific">Paramecium octaurelia</name>
    <dbReference type="NCBI Taxonomy" id="43137"/>
    <lineage>
        <taxon>Eukaryota</taxon>
        <taxon>Sar</taxon>
        <taxon>Alveolata</taxon>
        <taxon>Ciliophora</taxon>
        <taxon>Intramacronucleata</taxon>
        <taxon>Oligohymenophorea</taxon>
        <taxon>Peniculida</taxon>
        <taxon>Parameciidae</taxon>
        <taxon>Paramecium</taxon>
    </lineage>
</organism>
<evidence type="ECO:0000313" key="6">
    <source>
        <dbReference type="EMBL" id="CAD8181150.1"/>
    </source>
</evidence>
<keyword evidence="7" id="KW-1185">Reference proteome</keyword>
<evidence type="ECO:0000256" key="4">
    <source>
        <dbReference type="RuleBase" id="RU367069"/>
    </source>
</evidence>
<dbReference type="InterPro" id="IPR050464">
    <property type="entry name" value="Zeta_carotene_desat/Oxidored"/>
</dbReference>
<protein>
    <recommendedName>
        <fullName evidence="4">Protoporphyrinogen oxidase</fullName>
        <ecNumber evidence="4">1.3.3.4</ecNumber>
    </recommendedName>
</protein>
<dbReference type="PANTHER" id="PTHR42923">
    <property type="entry name" value="PROTOPORPHYRINOGEN OXIDASE"/>
    <property type="match status" value="1"/>
</dbReference>
<comment type="caution">
    <text evidence="6">The sequence shown here is derived from an EMBL/GenBank/DDBJ whole genome shotgun (WGS) entry which is preliminary data.</text>
</comment>
<evidence type="ECO:0000256" key="3">
    <source>
        <dbReference type="ARBA" id="ARBA00023002"/>
    </source>
</evidence>
<keyword evidence="1 4" id="KW-0285">Flavoprotein</keyword>
<evidence type="ECO:0000256" key="2">
    <source>
        <dbReference type="ARBA" id="ARBA00022827"/>
    </source>
</evidence>
<keyword evidence="3 4" id="KW-0560">Oxidoreductase</keyword>
<comment type="similarity">
    <text evidence="4">Belongs to the protoporphyrinogen/coproporphyrinogen oxidase family. Protoporphyrinogen oxidase subfamily.</text>
</comment>
<comment type="catalytic activity">
    <reaction evidence="4">
        <text>protoporphyrinogen IX + 3 O2 = protoporphyrin IX + 3 H2O2</text>
        <dbReference type="Rhea" id="RHEA:25576"/>
        <dbReference type="ChEBI" id="CHEBI:15379"/>
        <dbReference type="ChEBI" id="CHEBI:16240"/>
        <dbReference type="ChEBI" id="CHEBI:57306"/>
        <dbReference type="ChEBI" id="CHEBI:57307"/>
        <dbReference type="EC" id="1.3.3.4"/>
    </reaction>
</comment>
<comment type="cofactor">
    <cofactor evidence="4">
        <name>FAD</name>
        <dbReference type="ChEBI" id="CHEBI:57692"/>
    </cofactor>
    <text evidence="4">Binds 1 FAD per subunit.</text>
</comment>
<dbReference type="OMA" id="WFDQWFG"/>
<comment type="pathway">
    <text evidence="4">Porphyrin-containing compound metabolism; protoporphyrin-IX biosynthesis; protoporphyrin-IX from protoporphyrinogen-IX: step 1/1.</text>
</comment>
<dbReference type="EC" id="1.3.3.4" evidence="4"/>